<evidence type="ECO:0000256" key="1">
    <source>
        <dbReference type="ARBA" id="ARBA00001561"/>
    </source>
</evidence>
<comment type="catalytic activity">
    <reaction evidence="1">
        <text>Hydrolyzes the link between N-acetylmuramoyl residues and L-amino acid residues in certain cell-wall glycopeptides.</text>
        <dbReference type="EC" id="3.5.1.28"/>
    </reaction>
</comment>
<reference evidence="8" key="1">
    <citation type="submission" date="2023-04" db="EMBL/GenBank/DDBJ databases">
        <title>The human skin virome in hidradenitis suppurativa patients.</title>
        <authorList>
            <person name="Jansen D."/>
        </authorList>
    </citation>
    <scope>NUCLEOTIDE SEQUENCE</scope>
    <source>
        <strain evidence="8">VC4_HSPhageB</strain>
    </source>
</reference>
<dbReference type="GO" id="GO:0008745">
    <property type="term" value="F:N-acetylmuramoyl-L-alanine amidase activity"/>
    <property type="evidence" value="ECO:0007669"/>
    <property type="project" value="UniProtKB-EC"/>
</dbReference>
<keyword evidence="5" id="KW-0378">Hydrolase</keyword>
<dbReference type="EMBL" id="OQ890323">
    <property type="protein sequence ID" value="WLJ26158.1"/>
    <property type="molecule type" value="Genomic_DNA"/>
</dbReference>
<dbReference type="GO" id="GO:0001897">
    <property type="term" value="P:symbiont-mediated cytolysis of host cell"/>
    <property type="evidence" value="ECO:0007669"/>
    <property type="project" value="UniProtKB-ARBA"/>
</dbReference>
<proteinExistence type="predicted"/>
<feature type="domain" description="N-acetylmuramoyl-L-alanine amidase" evidence="7">
    <location>
        <begin position="12"/>
        <end position="147"/>
    </location>
</feature>
<keyword evidence="3" id="KW-0929">Antimicrobial</keyword>
<dbReference type="Pfam" id="PF09992">
    <property type="entry name" value="NAGPA"/>
    <property type="match status" value="1"/>
</dbReference>
<dbReference type="EC" id="3.5.1.28" evidence="2"/>
<organism evidence="8">
    <name type="scientific">Firmicutes phage HS17</name>
    <dbReference type="NCBI Taxonomy" id="3056395"/>
    <lineage>
        <taxon>Viruses</taxon>
    </lineage>
</organism>
<protein>
    <recommendedName>
        <fullName evidence="2">N-acetylmuramoyl-L-alanine amidase</fullName>
        <ecNumber evidence="2">3.5.1.28</ecNumber>
    </recommendedName>
</protein>
<evidence type="ECO:0000256" key="5">
    <source>
        <dbReference type="ARBA" id="ARBA00022801"/>
    </source>
</evidence>
<evidence type="ECO:0000256" key="4">
    <source>
        <dbReference type="ARBA" id="ARBA00022638"/>
    </source>
</evidence>
<dbReference type="InterPro" id="IPR002502">
    <property type="entry name" value="Amidase_domain"/>
</dbReference>
<dbReference type="GO" id="GO:0009253">
    <property type="term" value="P:peptidoglycan catabolic process"/>
    <property type="evidence" value="ECO:0007669"/>
    <property type="project" value="InterPro"/>
</dbReference>
<evidence type="ECO:0000256" key="2">
    <source>
        <dbReference type="ARBA" id="ARBA00011901"/>
    </source>
</evidence>
<keyword evidence="4" id="KW-0081">Bacteriolytic enzyme</keyword>
<dbReference type="Gene3D" id="3.40.80.10">
    <property type="entry name" value="Peptidoglycan recognition protein-like"/>
    <property type="match status" value="1"/>
</dbReference>
<sequence>MEFHFKPINNKKQIGKRRPYSDIKWLVIHYTGNYSKGADAMAHFRYLQTATRYGSAHYFVDDKQIIQVIGDSFVAWSVGDNQGKGRYLNGCTNSNSISIEMCINSDSNQEKVYKNTLELTKNLMAKFKIPAERVCRHYDVSRKDCPHNFKANNWEKWWQFKEDIKKPIEWQIDLSKDSNFGSDIKVEEKDYFATNGLKIIKTTADKIYIQQLGGKTLRQVGARGINGTFFDTARPELPESTWGIAVNKDKPIGPNADKNHWKKNIKRATIIYGDGRVTVEYANNLTDIKRDKIDWAIGGVGLYPSYDPNYEQVPKDILRHTTHTGIAFKGKDIYLIVSEPCSMAVFRDKVKALGIDGAIALDGGGSTQMFYKNNFGVHTSRKLNNIIGVRS</sequence>
<dbReference type="GO" id="GO:0042742">
    <property type="term" value="P:defense response to bacterium"/>
    <property type="evidence" value="ECO:0007669"/>
    <property type="project" value="UniProtKB-KW"/>
</dbReference>
<dbReference type="SUPFAM" id="SSF55846">
    <property type="entry name" value="N-acetylmuramoyl-L-alanine amidase-like"/>
    <property type="match status" value="1"/>
</dbReference>
<dbReference type="PANTHER" id="PTHR30417">
    <property type="entry name" value="N-ACETYLMURAMOYL-L-ALANINE AMIDASE AMID"/>
    <property type="match status" value="1"/>
</dbReference>
<dbReference type="InterPro" id="IPR036505">
    <property type="entry name" value="Amidase/PGRP_sf"/>
</dbReference>
<dbReference type="InterPro" id="IPR051206">
    <property type="entry name" value="NAMLAA_amidase_2"/>
</dbReference>
<accession>A0AA49X4T4</accession>
<dbReference type="GO" id="GO:0009254">
    <property type="term" value="P:peptidoglycan turnover"/>
    <property type="evidence" value="ECO:0007669"/>
    <property type="project" value="TreeGrafter"/>
</dbReference>
<dbReference type="Pfam" id="PF01510">
    <property type="entry name" value="Amidase_2"/>
    <property type="match status" value="1"/>
</dbReference>
<keyword evidence="6" id="KW-0961">Cell wall biogenesis/degradation</keyword>
<dbReference type="CDD" id="cd06583">
    <property type="entry name" value="PGRP"/>
    <property type="match status" value="1"/>
</dbReference>
<evidence type="ECO:0000313" key="8">
    <source>
        <dbReference type="EMBL" id="WLJ26158.1"/>
    </source>
</evidence>
<dbReference type="InterPro" id="IPR018711">
    <property type="entry name" value="NAGPA"/>
</dbReference>
<evidence type="ECO:0000256" key="6">
    <source>
        <dbReference type="ARBA" id="ARBA00023316"/>
    </source>
</evidence>
<dbReference type="GO" id="GO:0071555">
    <property type="term" value="P:cell wall organization"/>
    <property type="evidence" value="ECO:0007669"/>
    <property type="project" value="UniProtKB-KW"/>
</dbReference>
<evidence type="ECO:0000259" key="7">
    <source>
        <dbReference type="SMART" id="SM00644"/>
    </source>
</evidence>
<name>A0AA49X4T4_9VIRU</name>
<evidence type="ECO:0000256" key="3">
    <source>
        <dbReference type="ARBA" id="ARBA00022529"/>
    </source>
</evidence>
<dbReference type="PANTHER" id="PTHR30417:SF1">
    <property type="entry name" value="N-ACETYLMURAMOYL-L-ALANINE AMIDASE AMID"/>
    <property type="match status" value="1"/>
</dbReference>
<dbReference type="SMART" id="SM00644">
    <property type="entry name" value="Ami_2"/>
    <property type="match status" value="1"/>
</dbReference>